<proteinExistence type="predicted"/>
<organism evidence="1 2">
    <name type="scientific">Aedes albopictus</name>
    <name type="common">Asian tiger mosquito</name>
    <name type="synonym">Stegomyia albopicta</name>
    <dbReference type="NCBI Taxonomy" id="7160"/>
    <lineage>
        <taxon>Eukaryota</taxon>
        <taxon>Metazoa</taxon>
        <taxon>Ecdysozoa</taxon>
        <taxon>Arthropoda</taxon>
        <taxon>Hexapoda</taxon>
        <taxon>Insecta</taxon>
        <taxon>Pterygota</taxon>
        <taxon>Neoptera</taxon>
        <taxon>Endopterygota</taxon>
        <taxon>Diptera</taxon>
        <taxon>Nematocera</taxon>
        <taxon>Culicoidea</taxon>
        <taxon>Culicidae</taxon>
        <taxon>Culicinae</taxon>
        <taxon>Aedini</taxon>
        <taxon>Aedes</taxon>
        <taxon>Stegomyia</taxon>
    </lineage>
</organism>
<evidence type="ECO:0000313" key="1">
    <source>
        <dbReference type="EnsemblMetazoa" id="AALFPA23_012849.P18541"/>
    </source>
</evidence>
<evidence type="ECO:0008006" key="3">
    <source>
        <dbReference type="Google" id="ProtNLM"/>
    </source>
</evidence>
<dbReference type="GeneID" id="134286724"/>
<dbReference type="EnsemblMetazoa" id="AALFPA23_012849.R18541">
    <property type="protein sequence ID" value="AALFPA23_012849.P18541"/>
    <property type="gene ID" value="AALFPA23_012849"/>
</dbReference>
<keyword evidence="2" id="KW-1185">Reference proteome</keyword>
<name>A0ABM1YWY1_AEDAL</name>
<dbReference type="InterPro" id="IPR036875">
    <property type="entry name" value="Znf_CCHC_sf"/>
</dbReference>
<reference evidence="1" key="2">
    <citation type="submission" date="2025-05" db="UniProtKB">
        <authorList>
            <consortium name="EnsemblMetazoa"/>
        </authorList>
    </citation>
    <scope>IDENTIFICATION</scope>
    <source>
        <strain evidence="1">Foshan</strain>
    </source>
</reference>
<protein>
    <recommendedName>
        <fullName evidence="3">CCHC-type domain-containing protein</fullName>
    </recommendedName>
</protein>
<dbReference type="SUPFAM" id="SSF57756">
    <property type="entry name" value="Retrovirus zinc finger-like domains"/>
    <property type="match status" value="1"/>
</dbReference>
<evidence type="ECO:0000313" key="2">
    <source>
        <dbReference type="Proteomes" id="UP000069940"/>
    </source>
</evidence>
<sequence>MPPKRTPVKKVPDSAECEAQLGALVHNRGLAQRNVTRILTILKQAEKDRSELSPAQVKVYQRSIENEKAEYVRLHQEIVAQSSADKRDEQDEHYLRFMYLYEEVSVLLESCTEKLTVPPTQQPPCVTNQQPIIVQSQSFGAPLPTFDGHYEAWPRFKAMFQDLMQRSSDSDAVKLYHLENSLKGDAAGVIDLETLQDNDYQRAWDILEERFGNKRLILESHILGLLNLKQMTRRSSKELRSLIEECTRHVENLIKLGQPLSGMSELIVVTVLSHALDGQTRELWEASMDQKELPDYKQTIEFLKQRCVILERCENSASIVSPSPKVSNRKPPTSKLVPSKTSHAALVVPTYVCDFCAGQHQNFKCSVYQKLSVDQRHTRVKELNACFNCLRKGHRSSACSSSKSCLQCSKRHHTLLHFERKRTPVNHPGTQKLAEANPVLG</sequence>
<dbReference type="RefSeq" id="XP_062704373.1">
    <property type="nucleotide sequence ID" value="XM_062848389.1"/>
</dbReference>
<dbReference type="PANTHER" id="PTHR47331">
    <property type="entry name" value="PHD-TYPE DOMAIN-CONTAINING PROTEIN"/>
    <property type="match status" value="1"/>
</dbReference>
<reference evidence="2" key="1">
    <citation type="journal article" date="2015" name="Proc. Natl. Acad. Sci. U.S.A.">
        <title>Genome sequence of the Asian Tiger mosquito, Aedes albopictus, reveals insights into its biology, genetics, and evolution.</title>
        <authorList>
            <person name="Chen X.G."/>
            <person name="Jiang X."/>
            <person name="Gu J."/>
            <person name="Xu M."/>
            <person name="Wu Y."/>
            <person name="Deng Y."/>
            <person name="Zhang C."/>
            <person name="Bonizzoni M."/>
            <person name="Dermauw W."/>
            <person name="Vontas J."/>
            <person name="Armbruster P."/>
            <person name="Huang X."/>
            <person name="Yang Y."/>
            <person name="Zhang H."/>
            <person name="He W."/>
            <person name="Peng H."/>
            <person name="Liu Y."/>
            <person name="Wu K."/>
            <person name="Chen J."/>
            <person name="Lirakis M."/>
            <person name="Topalis P."/>
            <person name="Van Leeuwen T."/>
            <person name="Hall A.B."/>
            <person name="Jiang X."/>
            <person name="Thorpe C."/>
            <person name="Mueller R.L."/>
            <person name="Sun C."/>
            <person name="Waterhouse R.M."/>
            <person name="Yan G."/>
            <person name="Tu Z.J."/>
            <person name="Fang X."/>
            <person name="James A.A."/>
        </authorList>
    </citation>
    <scope>NUCLEOTIDE SEQUENCE [LARGE SCALE GENOMIC DNA]</scope>
    <source>
        <strain evidence="2">Foshan</strain>
    </source>
</reference>
<dbReference type="Proteomes" id="UP000069940">
    <property type="component" value="Unassembled WGS sequence"/>
</dbReference>
<dbReference type="Pfam" id="PF03564">
    <property type="entry name" value="DUF1759"/>
    <property type="match status" value="1"/>
</dbReference>
<dbReference type="InterPro" id="IPR005312">
    <property type="entry name" value="DUF1759"/>
</dbReference>
<dbReference type="PANTHER" id="PTHR47331:SF5">
    <property type="entry name" value="RIBONUCLEASE H"/>
    <property type="match status" value="1"/>
</dbReference>
<accession>A0ABM1YWY1</accession>